<protein>
    <submittedName>
        <fullName evidence="2">Type IV pilus modification protein PilV</fullName>
    </submittedName>
</protein>
<comment type="caution">
    <text evidence="2">The sequence shown here is derived from an EMBL/GenBank/DDBJ whole genome shotgun (WGS) entry which is preliminary data.</text>
</comment>
<dbReference type="Pfam" id="PF07963">
    <property type="entry name" value="N_methyl"/>
    <property type="match status" value="1"/>
</dbReference>
<keyword evidence="1" id="KW-0812">Transmembrane</keyword>
<accession>A0A2G6PFR4</accession>
<sequence length="174" mass="18846">MNHVLRYHYHRSDGFTLIEILVAVLVLTIGLLGLAGLQVSGLRFNQSAYLRTQATLLAYEMADRMRANPVGFINGDYNNPAPANIAGCSDGSGCAPAEMAQNDMQEWRAKIARLLPGNATGVVCQDSGVFDDGTPPPGGNPACAGGTTYAIKVWWDDQRTGDPNQYQRFVVTQR</sequence>
<dbReference type="NCBIfam" id="TIGR02523">
    <property type="entry name" value="type_IV_pilV"/>
    <property type="match status" value="1"/>
</dbReference>
<dbReference type="Proteomes" id="UP000229278">
    <property type="component" value="Unassembled WGS sequence"/>
</dbReference>
<organism evidence="2 3">
    <name type="scientific">Candidatus Contendibacter odensensis</name>
    <dbReference type="NCBI Taxonomy" id="1400860"/>
    <lineage>
        <taxon>Bacteria</taxon>
        <taxon>Pseudomonadati</taxon>
        <taxon>Pseudomonadota</taxon>
        <taxon>Gammaproteobacteria</taxon>
        <taxon>Candidatus Competibacteraceae</taxon>
        <taxon>Candidatus Contendibacter</taxon>
    </lineage>
</organism>
<evidence type="ECO:0000256" key="1">
    <source>
        <dbReference type="SAM" id="Phobius"/>
    </source>
</evidence>
<keyword evidence="1" id="KW-1133">Transmembrane helix</keyword>
<evidence type="ECO:0000313" key="2">
    <source>
        <dbReference type="EMBL" id="PIE83388.1"/>
    </source>
</evidence>
<dbReference type="EMBL" id="PDTV01000004">
    <property type="protein sequence ID" value="PIE83388.1"/>
    <property type="molecule type" value="Genomic_DNA"/>
</dbReference>
<name>A0A2G6PFR4_9GAMM</name>
<reference evidence="2 3" key="1">
    <citation type="submission" date="2017-10" db="EMBL/GenBank/DDBJ databases">
        <title>Novel microbial diversity and functional potential in the marine mammal oral microbiome.</title>
        <authorList>
            <person name="Dudek N.K."/>
            <person name="Sun C.L."/>
            <person name="Burstein D."/>
            <person name="Kantor R.S."/>
            <person name="Aliaga Goltsman D.S."/>
            <person name="Bik E.M."/>
            <person name="Thomas B.C."/>
            <person name="Banfield J.F."/>
            <person name="Relman D.A."/>
        </authorList>
    </citation>
    <scope>NUCLEOTIDE SEQUENCE [LARGE SCALE GENOMIC DNA]</scope>
    <source>
        <strain evidence="2">DOLJORAL78_50_517</strain>
    </source>
</reference>
<evidence type="ECO:0000313" key="3">
    <source>
        <dbReference type="Proteomes" id="UP000229278"/>
    </source>
</evidence>
<dbReference type="NCBIfam" id="TIGR02532">
    <property type="entry name" value="IV_pilin_GFxxxE"/>
    <property type="match status" value="1"/>
</dbReference>
<dbReference type="InterPro" id="IPR013362">
    <property type="entry name" value="Pilus_4_PilV"/>
</dbReference>
<dbReference type="InterPro" id="IPR012902">
    <property type="entry name" value="N_methyl_site"/>
</dbReference>
<keyword evidence="1" id="KW-0472">Membrane</keyword>
<dbReference type="AlphaFoldDB" id="A0A2G6PFR4"/>
<feature type="transmembrane region" description="Helical" evidence="1">
    <location>
        <begin position="15"/>
        <end position="37"/>
    </location>
</feature>
<proteinExistence type="predicted"/>
<gene>
    <name evidence="2" type="primary">pilV</name>
    <name evidence="2" type="ORF">CSA09_00470</name>
</gene>